<dbReference type="Proteomes" id="UP000466396">
    <property type="component" value="Chromosome"/>
</dbReference>
<dbReference type="KEGG" id="mlj:MLAC_38290"/>
<keyword evidence="9" id="KW-1185">Reference proteome</keyword>
<reference evidence="8 9" key="1">
    <citation type="journal article" date="2019" name="Emerg. Microbes Infect.">
        <title>Comprehensive subspecies identification of 175 nontuberculous mycobacteria species based on 7547 genomic profiles.</title>
        <authorList>
            <person name="Matsumoto Y."/>
            <person name="Kinjo T."/>
            <person name="Motooka D."/>
            <person name="Nabeya D."/>
            <person name="Jung N."/>
            <person name="Uechi K."/>
            <person name="Horii T."/>
            <person name="Iida T."/>
            <person name="Fujita J."/>
            <person name="Nakamura S."/>
        </authorList>
    </citation>
    <scope>NUCLEOTIDE SEQUENCE [LARGE SCALE GENOMIC DNA]</scope>
    <source>
        <strain evidence="8 9">JCM 15657</strain>
    </source>
</reference>
<evidence type="ECO:0000256" key="4">
    <source>
        <dbReference type="ARBA" id="ARBA00022723"/>
    </source>
</evidence>
<dbReference type="PANTHER" id="PTHR33653">
    <property type="entry name" value="RIBONUCLEASE VAPC2"/>
    <property type="match status" value="1"/>
</dbReference>
<accession>A0A1X1Y5G4</accession>
<gene>
    <name evidence="8" type="ORF">MLAC_38290</name>
</gene>
<dbReference type="PANTHER" id="PTHR33653:SF1">
    <property type="entry name" value="RIBONUCLEASE VAPC2"/>
    <property type="match status" value="1"/>
</dbReference>
<dbReference type="InterPro" id="IPR029060">
    <property type="entry name" value="PIN-like_dom_sf"/>
</dbReference>
<evidence type="ECO:0000256" key="7">
    <source>
        <dbReference type="ARBA" id="ARBA00038093"/>
    </source>
</evidence>
<dbReference type="AlphaFoldDB" id="A0A1X1Y5G4"/>
<dbReference type="RefSeq" id="WP_163745556.1">
    <property type="nucleotide sequence ID" value="NZ_AP022581.1"/>
</dbReference>
<protein>
    <submittedName>
        <fullName evidence="8">Uncharacterized protein</fullName>
    </submittedName>
</protein>
<dbReference type="GO" id="GO:0016787">
    <property type="term" value="F:hydrolase activity"/>
    <property type="evidence" value="ECO:0007669"/>
    <property type="project" value="UniProtKB-KW"/>
</dbReference>
<comment type="similarity">
    <text evidence="7">Belongs to the PINc/VapC protein family.</text>
</comment>
<evidence type="ECO:0000256" key="2">
    <source>
        <dbReference type="ARBA" id="ARBA00022649"/>
    </source>
</evidence>
<dbReference type="EMBL" id="AP022581">
    <property type="protein sequence ID" value="BBX98535.1"/>
    <property type="molecule type" value="Genomic_DNA"/>
</dbReference>
<sequence length="123" mass="14081">MRERRAREIADAIEQRRIGVCLPFLLEAGYSARSTTDHAELLRELMSLPMLHIDTEVERRAVDAQRQLARAGHHRLRPVDLIIAALADRHGAGVLHYDRDYDTLATRTDLRFASVWLARRGSL</sequence>
<evidence type="ECO:0000313" key="8">
    <source>
        <dbReference type="EMBL" id="BBX98535.1"/>
    </source>
</evidence>
<keyword evidence="6" id="KW-0460">Magnesium</keyword>
<dbReference type="SUPFAM" id="SSF88723">
    <property type="entry name" value="PIN domain-like"/>
    <property type="match status" value="1"/>
</dbReference>
<evidence type="ECO:0000256" key="1">
    <source>
        <dbReference type="ARBA" id="ARBA00001946"/>
    </source>
</evidence>
<evidence type="ECO:0000313" key="9">
    <source>
        <dbReference type="Proteomes" id="UP000466396"/>
    </source>
</evidence>
<dbReference type="GO" id="GO:0046872">
    <property type="term" value="F:metal ion binding"/>
    <property type="evidence" value="ECO:0007669"/>
    <property type="project" value="UniProtKB-KW"/>
</dbReference>
<dbReference type="GO" id="GO:0004518">
    <property type="term" value="F:nuclease activity"/>
    <property type="evidence" value="ECO:0007669"/>
    <property type="project" value="UniProtKB-KW"/>
</dbReference>
<comment type="cofactor">
    <cofactor evidence="1">
        <name>Mg(2+)</name>
        <dbReference type="ChEBI" id="CHEBI:18420"/>
    </cofactor>
</comment>
<keyword evidence="2" id="KW-1277">Toxin-antitoxin system</keyword>
<name>A0A1X1Y5G4_9MYCO</name>
<evidence type="ECO:0000256" key="5">
    <source>
        <dbReference type="ARBA" id="ARBA00022801"/>
    </source>
</evidence>
<evidence type="ECO:0000256" key="3">
    <source>
        <dbReference type="ARBA" id="ARBA00022722"/>
    </source>
</evidence>
<keyword evidence="3" id="KW-0540">Nuclease</keyword>
<dbReference type="InterPro" id="IPR002716">
    <property type="entry name" value="PIN_dom"/>
</dbReference>
<dbReference type="Gene3D" id="3.40.50.1010">
    <property type="entry name" value="5'-nuclease"/>
    <property type="match status" value="1"/>
</dbReference>
<dbReference type="STRING" id="169765.AWC15_21795"/>
<organism evidence="8 9">
    <name type="scientific">Mycobacterium lacus</name>
    <dbReference type="NCBI Taxonomy" id="169765"/>
    <lineage>
        <taxon>Bacteria</taxon>
        <taxon>Bacillati</taxon>
        <taxon>Actinomycetota</taxon>
        <taxon>Actinomycetes</taxon>
        <taxon>Mycobacteriales</taxon>
        <taxon>Mycobacteriaceae</taxon>
        <taxon>Mycobacterium</taxon>
    </lineage>
</organism>
<evidence type="ECO:0000256" key="6">
    <source>
        <dbReference type="ARBA" id="ARBA00022842"/>
    </source>
</evidence>
<proteinExistence type="inferred from homology"/>
<keyword evidence="5" id="KW-0378">Hydrolase</keyword>
<keyword evidence="4" id="KW-0479">Metal-binding</keyword>
<dbReference type="Pfam" id="PF01850">
    <property type="entry name" value="PIN"/>
    <property type="match status" value="1"/>
</dbReference>
<dbReference type="InterPro" id="IPR050556">
    <property type="entry name" value="Type_II_TA_system_RNase"/>
</dbReference>